<gene>
    <name evidence="2" type="ORF">RRG08_025597</name>
</gene>
<protein>
    <submittedName>
        <fullName evidence="2">Uncharacterized protein</fullName>
    </submittedName>
</protein>
<keyword evidence="3" id="KW-1185">Reference proteome</keyword>
<proteinExistence type="predicted"/>
<evidence type="ECO:0000313" key="2">
    <source>
        <dbReference type="EMBL" id="KAK3742651.1"/>
    </source>
</evidence>
<comment type="caution">
    <text evidence="2">The sequence shown here is derived from an EMBL/GenBank/DDBJ whole genome shotgun (WGS) entry which is preliminary data.</text>
</comment>
<evidence type="ECO:0000256" key="1">
    <source>
        <dbReference type="SAM" id="MobiDB-lite"/>
    </source>
</evidence>
<dbReference type="Proteomes" id="UP001283361">
    <property type="component" value="Unassembled WGS sequence"/>
</dbReference>
<evidence type="ECO:0000313" key="3">
    <source>
        <dbReference type="Proteomes" id="UP001283361"/>
    </source>
</evidence>
<dbReference type="AlphaFoldDB" id="A0AAE0YE14"/>
<name>A0AAE0YE14_9GAST</name>
<reference evidence="2" key="1">
    <citation type="journal article" date="2023" name="G3 (Bethesda)">
        <title>A reference genome for the long-term kleptoplast-retaining sea slug Elysia crispata morphotype clarki.</title>
        <authorList>
            <person name="Eastman K.E."/>
            <person name="Pendleton A.L."/>
            <person name="Shaikh M.A."/>
            <person name="Suttiyut T."/>
            <person name="Ogas R."/>
            <person name="Tomko P."/>
            <person name="Gavelis G."/>
            <person name="Widhalm J.R."/>
            <person name="Wisecaver J.H."/>
        </authorList>
    </citation>
    <scope>NUCLEOTIDE SEQUENCE</scope>
    <source>
        <strain evidence="2">ECLA1</strain>
    </source>
</reference>
<dbReference type="EMBL" id="JAWDGP010006345">
    <property type="protein sequence ID" value="KAK3742651.1"/>
    <property type="molecule type" value="Genomic_DNA"/>
</dbReference>
<sequence length="85" mass="9404">MTPDASPRRIRIVTEMSITRSPGGQGQDREEDFPITRAVFRVSAFWKPAVGGLSSHNKEERLGKKNEVTTGSNRGTSARELVLHP</sequence>
<organism evidence="2 3">
    <name type="scientific">Elysia crispata</name>
    <name type="common">lettuce slug</name>
    <dbReference type="NCBI Taxonomy" id="231223"/>
    <lineage>
        <taxon>Eukaryota</taxon>
        <taxon>Metazoa</taxon>
        <taxon>Spiralia</taxon>
        <taxon>Lophotrochozoa</taxon>
        <taxon>Mollusca</taxon>
        <taxon>Gastropoda</taxon>
        <taxon>Heterobranchia</taxon>
        <taxon>Euthyneura</taxon>
        <taxon>Panpulmonata</taxon>
        <taxon>Sacoglossa</taxon>
        <taxon>Placobranchoidea</taxon>
        <taxon>Plakobranchidae</taxon>
        <taxon>Elysia</taxon>
    </lineage>
</organism>
<feature type="compositionally biased region" description="Basic and acidic residues" evidence="1">
    <location>
        <begin position="56"/>
        <end position="67"/>
    </location>
</feature>
<accession>A0AAE0YE14</accession>
<feature type="region of interest" description="Disordered" evidence="1">
    <location>
        <begin position="51"/>
        <end position="85"/>
    </location>
</feature>